<keyword evidence="2" id="KW-0777">Teichoic acid biosynthesis</keyword>
<evidence type="ECO:0000313" key="6">
    <source>
        <dbReference type="EMBL" id="NMK53919.1"/>
    </source>
</evidence>
<evidence type="ECO:0000256" key="3">
    <source>
        <dbReference type="ARBA" id="ARBA00040220"/>
    </source>
</evidence>
<dbReference type="InterPro" id="IPR050834">
    <property type="entry name" value="Glycosyltransf_2"/>
</dbReference>
<evidence type="ECO:0000256" key="2">
    <source>
        <dbReference type="ARBA" id="ARBA00022944"/>
    </source>
</evidence>
<evidence type="ECO:0000256" key="1">
    <source>
        <dbReference type="ARBA" id="ARBA00006739"/>
    </source>
</evidence>
<protein>
    <recommendedName>
        <fullName evidence="3">Putative glycosyltransferase TagX</fullName>
    </recommendedName>
    <alternativeName>
        <fullName evidence="4">Teichoic acid biosynthesis protein X</fullName>
    </alternativeName>
</protein>
<dbReference type="Pfam" id="PF00535">
    <property type="entry name" value="Glycos_transf_2"/>
    <property type="match status" value="1"/>
</dbReference>
<sequence length="355" mass="40747">MKLAIIIPVYNAEDTIKRAILSVDSKSDYEIICVNDGSTDNTKRVLTELQKEHKNIKVINQDNQGAARSRNVGLEAMSDDVEGFLFLDADDEFLPSRIDLMVEAFQKNEETDVVIGQMGRGINGDWKVIPTHDDIVLDELVTLDRKPEILQSIGPGAKLFSAKYAGLRFDEDVVFCEEHTFIVRAFSKARDIQLIPNIVYVYNEREGSVTAQRADTFLPYMKDALKVRRRVMELLLLIEEKTYYSYRMDNLIVSYLIQAHLMKNSQMTQSFMDSVTTYMKAMQHTHYSGNAMFRIVRAVEQSATNWTKTLYQQWRKTLQGVGIGRPGYLRFKVSVLPRRASFSGKQSLKRMLNKK</sequence>
<comment type="caution">
    <text evidence="7">The sequence shown here is derived from an EMBL/GenBank/DDBJ whole genome shotgun (WGS) entry which is preliminary data.</text>
</comment>
<evidence type="ECO:0000313" key="9">
    <source>
        <dbReference type="Proteomes" id="UP000550736"/>
    </source>
</evidence>
<dbReference type="PANTHER" id="PTHR43685:SF11">
    <property type="entry name" value="GLYCOSYLTRANSFERASE TAGX-RELATED"/>
    <property type="match status" value="1"/>
</dbReference>
<evidence type="ECO:0000313" key="7">
    <source>
        <dbReference type="EMBL" id="NMK97166.1"/>
    </source>
</evidence>
<accession>A0A7X9W9K5</accession>
<dbReference type="RefSeq" id="WP_030059012.1">
    <property type="nucleotide sequence ID" value="NZ_AP014956.1"/>
</dbReference>
<reference evidence="8 9" key="1">
    <citation type="submission" date="2020-04" db="EMBL/GenBank/DDBJ databases">
        <title>The Epidemiology and Molecular Characteristics of Linezolid-Resistant Staphylococcus capitis in Huashan Hospital, Shanghai.</title>
        <authorList>
            <person name="Ding L."/>
            <person name="Li P."/>
            <person name="Yang Y."/>
            <person name="Lin D."/>
            <person name="Xu X."/>
        </authorList>
    </citation>
    <scope>NUCLEOTIDE SEQUENCE [LARGE SCALE GENOMIC DNA]</scope>
    <source>
        <strain evidence="7 9">12-86</strain>
        <strain evidence="6 8">17-84</strain>
    </source>
</reference>
<dbReference type="GO" id="GO:0019350">
    <property type="term" value="P:teichoic acid biosynthetic process"/>
    <property type="evidence" value="ECO:0007669"/>
    <property type="project" value="UniProtKB-KW"/>
</dbReference>
<gene>
    <name evidence="7" type="ORF">HHM13_03500</name>
    <name evidence="6" type="ORF">HHM24_04025</name>
</gene>
<evidence type="ECO:0000259" key="5">
    <source>
        <dbReference type="Pfam" id="PF00535"/>
    </source>
</evidence>
<dbReference type="EMBL" id="JABBLX010000006">
    <property type="protein sequence ID" value="NMK97166.1"/>
    <property type="molecule type" value="Genomic_DNA"/>
</dbReference>
<dbReference type="InterPro" id="IPR029044">
    <property type="entry name" value="Nucleotide-diphossugar_trans"/>
</dbReference>
<evidence type="ECO:0000256" key="4">
    <source>
        <dbReference type="ARBA" id="ARBA00041596"/>
    </source>
</evidence>
<comment type="similarity">
    <text evidence="1">Belongs to the glycosyltransferase 2 family.</text>
</comment>
<organism evidence="7 9">
    <name type="scientific">Staphylococcus capitis</name>
    <dbReference type="NCBI Taxonomy" id="29388"/>
    <lineage>
        <taxon>Bacteria</taxon>
        <taxon>Bacillati</taxon>
        <taxon>Bacillota</taxon>
        <taxon>Bacilli</taxon>
        <taxon>Bacillales</taxon>
        <taxon>Staphylococcaceae</taxon>
        <taxon>Staphylococcus</taxon>
    </lineage>
</organism>
<dbReference type="GO" id="GO:0016740">
    <property type="term" value="F:transferase activity"/>
    <property type="evidence" value="ECO:0007669"/>
    <property type="project" value="UniProtKB-KW"/>
</dbReference>
<name>A0A7X9W9K5_STACP</name>
<keyword evidence="8" id="KW-1185">Reference proteome</keyword>
<feature type="domain" description="Glycosyltransferase 2-like" evidence="5">
    <location>
        <begin position="5"/>
        <end position="169"/>
    </location>
</feature>
<dbReference type="Gene3D" id="3.90.550.10">
    <property type="entry name" value="Spore Coat Polysaccharide Biosynthesis Protein SpsA, Chain A"/>
    <property type="match status" value="1"/>
</dbReference>
<dbReference type="Proteomes" id="UP000550736">
    <property type="component" value="Unassembled WGS sequence"/>
</dbReference>
<dbReference type="CDD" id="cd00761">
    <property type="entry name" value="Glyco_tranf_GTA_type"/>
    <property type="match status" value="1"/>
</dbReference>
<dbReference type="PANTHER" id="PTHR43685">
    <property type="entry name" value="GLYCOSYLTRANSFERASE"/>
    <property type="match status" value="1"/>
</dbReference>
<proteinExistence type="inferred from homology"/>
<keyword evidence="7" id="KW-0808">Transferase</keyword>
<evidence type="ECO:0000313" key="8">
    <source>
        <dbReference type="Proteomes" id="UP000538955"/>
    </source>
</evidence>
<dbReference type="EMBL" id="JABBMI010000054">
    <property type="protein sequence ID" value="NMK53919.1"/>
    <property type="molecule type" value="Genomic_DNA"/>
</dbReference>
<dbReference type="SUPFAM" id="SSF53448">
    <property type="entry name" value="Nucleotide-diphospho-sugar transferases"/>
    <property type="match status" value="1"/>
</dbReference>
<dbReference type="InterPro" id="IPR001173">
    <property type="entry name" value="Glyco_trans_2-like"/>
</dbReference>
<dbReference type="AlphaFoldDB" id="A0A7X9W9K5"/>
<dbReference type="Proteomes" id="UP000538955">
    <property type="component" value="Unassembled WGS sequence"/>
</dbReference>